<dbReference type="GO" id="GO:0005789">
    <property type="term" value="C:endoplasmic reticulum membrane"/>
    <property type="evidence" value="ECO:0007669"/>
    <property type="project" value="UniProtKB-SubCell"/>
</dbReference>
<keyword evidence="7 13" id="KW-1133">Transmembrane helix</keyword>
<dbReference type="PANTHER" id="PTHR13163:SF0">
    <property type="entry name" value="NOVEL ACETYLCHOLINE RECEPTOR CHAPERONE"/>
    <property type="match status" value="1"/>
</dbReference>
<keyword evidence="5 13" id="KW-0812">Transmembrane</keyword>
<reference evidence="14" key="1">
    <citation type="submission" date="2020-11" db="EMBL/GenBank/DDBJ databases">
        <authorList>
            <person name="Tran Van P."/>
        </authorList>
    </citation>
    <scope>NUCLEOTIDE SEQUENCE</scope>
</reference>
<gene>
    <name evidence="14" type="ORF">ONB1V03_LOCUS7897</name>
</gene>
<dbReference type="AlphaFoldDB" id="A0A7R9M1D9"/>
<evidence type="ECO:0000313" key="14">
    <source>
        <dbReference type="EMBL" id="CAD7650605.1"/>
    </source>
</evidence>
<evidence type="ECO:0000256" key="2">
    <source>
        <dbReference type="ARBA" id="ARBA00004541"/>
    </source>
</evidence>
<feature type="transmembrane region" description="Helical" evidence="13">
    <location>
        <begin position="6"/>
        <end position="25"/>
    </location>
</feature>
<keyword evidence="6" id="KW-0256">Endoplasmic reticulum</keyword>
<evidence type="ECO:0000256" key="11">
    <source>
        <dbReference type="ARBA" id="ARBA00023329"/>
    </source>
</evidence>
<protein>
    <recommendedName>
        <fullName evidence="12">Novel acetylcholine receptor chaperone</fullName>
    </recommendedName>
</protein>
<dbReference type="Proteomes" id="UP000728032">
    <property type="component" value="Unassembled WGS sequence"/>
</dbReference>
<evidence type="ECO:0000256" key="6">
    <source>
        <dbReference type="ARBA" id="ARBA00022824"/>
    </source>
</evidence>
<organism evidence="14">
    <name type="scientific">Oppiella nova</name>
    <dbReference type="NCBI Taxonomy" id="334625"/>
    <lineage>
        <taxon>Eukaryota</taxon>
        <taxon>Metazoa</taxon>
        <taxon>Ecdysozoa</taxon>
        <taxon>Arthropoda</taxon>
        <taxon>Chelicerata</taxon>
        <taxon>Arachnida</taxon>
        <taxon>Acari</taxon>
        <taxon>Acariformes</taxon>
        <taxon>Sarcoptiformes</taxon>
        <taxon>Oribatida</taxon>
        <taxon>Brachypylina</taxon>
        <taxon>Oppioidea</taxon>
        <taxon>Oppiidae</taxon>
        <taxon>Oppiella</taxon>
    </lineage>
</organism>
<evidence type="ECO:0000313" key="15">
    <source>
        <dbReference type="Proteomes" id="UP000728032"/>
    </source>
</evidence>
<proteinExistence type="inferred from homology"/>
<dbReference type="GO" id="GO:2000010">
    <property type="term" value="P:positive regulation of protein localization to cell surface"/>
    <property type="evidence" value="ECO:0007669"/>
    <property type="project" value="TreeGrafter"/>
</dbReference>
<dbReference type="OrthoDB" id="432685at2759"/>
<evidence type="ECO:0000256" key="13">
    <source>
        <dbReference type="SAM" id="Phobius"/>
    </source>
</evidence>
<keyword evidence="10" id="KW-0143">Chaperone</keyword>
<keyword evidence="8 13" id="KW-0472">Membrane</keyword>
<comment type="subcellular location">
    <subcellularLocation>
        <location evidence="2">Cytoplasmic vesicle</location>
    </subcellularLocation>
    <subcellularLocation>
        <location evidence="1">Endoplasmic reticulum membrane</location>
        <topology evidence="1">Multi-pass membrane protein</topology>
    </subcellularLocation>
    <subcellularLocation>
        <location evidence="3">Peroxisome membrane</location>
        <topology evidence="3">Multi-pass membrane protein</topology>
    </subcellularLocation>
</comment>
<dbReference type="PANTHER" id="PTHR13163">
    <property type="entry name" value="SPINAL CORD EXPRESSION PROTEIN 4"/>
    <property type="match status" value="1"/>
</dbReference>
<evidence type="ECO:0000256" key="5">
    <source>
        <dbReference type="ARBA" id="ARBA00022692"/>
    </source>
</evidence>
<feature type="non-terminal residue" evidence="14">
    <location>
        <position position="112"/>
    </location>
</feature>
<evidence type="ECO:0000256" key="12">
    <source>
        <dbReference type="ARBA" id="ARBA00024424"/>
    </source>
</evidence>
<dbReference type="EMBL" id="OC919038">
    <property type="protein sequence ID" value="CAD7650605.1"/>
    <property type="molecule type" value="Genomic_DNA"/>
</dbReference>
<keyword evidence="9" id="KW-0576">Peroxisome</keyword>
<accession>A0A7R9M1D9</accession>
<keyword evidence="11" id="KW-0968">Cytoplasmic vesicle</keyword>
<evidence type="ECO:0000256" key="1">
    <source>
        <dbReference type="ARBA" id="ARBA00004477"/>
    </source>
</evidence>
<sequence length="112" mass="12625">MGSIVVTTLSVFLGMFFVFMGSIKLNQQINREMHREIRRQFVQYSKVVPMAATLGLKVSPKLYRLFIGWLELIAGLSMAFIPGRIKLVANVLLLGVTIGGIYTHFMIGDKFE</sequence>
<dbReference type="EMBL" id="CAJPVJ010004213">
    <property type="protein sequence ID" value="CAG2168407.1"/>
    <property type="molecule type" value="Genomic_DNA"/>
</dbReference>
<evidence type="ECO:0000256" key="9">
    <source>
        <dbReference type="ARBA" id="ARBA00023140"/>
    </source>
</evidence>
<dbReference type="GO" id="GO:0031410">
    <property type="term" value="C:cytoplasmic vesicle"/>
    <property type="evidence" value="ECO:0007669"/>
    <property type="project" value="UniProtKB-SubCell"/>
</dbReference>
<comment type="similarity">
    <text evidence="4">Belongs to the DoxX family.</text>
</comment>
<evidence type="ECO:0000256" key="7">
    <source>
        <dbReference type="ARBA" id="ARBA00022989"/>
    </source>
</evidence>
<keyword evidence="15" id="KW-1185">Reference proteome</keyword>
<evidence type="ECO:0000256" key="8">
    <source>
        <dbReference type="ARBA" id="ARBA00023136"/>
    </source>
</evidence>
<dbReference type="InterPro" id="IPR040399">
    <property type="entry name" value="TMEM35A/B"/>
</dbReference>
<dbReference type="GO" id="GO:0051131">
    <property type="term" value="P:chaperone-mediated protein complex assembly"/>
    <property type="evidence" value="ECO:0007669"/>
    <property type="project" value="TreeGrafter"/>
</dbReference>
<dbReference type="GO" id="GO:0005778">
    <property type="term" value="C:peroxisomal membrane"/>
    <property type="evidence" value="ECO:0007669"/>
    <property type="project" value="UniProtKB-SubCell"/>
</dbReference>
<evidence type="ECO:0000256" key="4">
    <source>
        <dbReference type="ARBA" id="ARBA00006679"/>
    </source>
</evidence>
<evidence type="ECO:0000256" key="3">
    <source>
        <dbReference type="ARBA" id="ARBA00004585"/>
    </source>
</evidence>
<evidence type="ECO:0000256" key="10">
    <source>
        <dbReference type="ARBA" id="ARBA00023186"/>
    </source>
</evidence>
<feature type="transmembrane region" description="Helical" evidence="13">
    <location>
        <begin position="87"/>
        <end position="107"/>
    </location>
</feature>
<name>A0A7R9M1D9_9ACAR</name>